<keyword evidence="3 5" id="KW-1133">Transmembrane helix</keyword>
<evidence type="ECO:0000256" key="2">
    <source>
        <dbReference type="ARBA" id="ARBA00022692"/>
    </source>
</evidence>
<protein>
    <submittedName>
        <fullName evidence="7">Spermidine/putrescine ABC transporter permease</fullName>
    </submittedName>
</protein>
<comment type="subcellular location">
    <subcellularLocation>
        <location evidence="1">Membrane</location>
        <topology evidence="1">Multi-pass membrane protein</topology>
    </subcellularLocation>
</comment>
<keyword evidence="8" id="KW-1185">Reference proteome</keyword>
<feature type="transmembrane region" description="Helical" evidence="5">
    <location>
        <begin position="7"/>
        <end position="29"/>
    </location>
</feature>
<feature type="transmembrane region" description="Helical" evidence="5">
    <location>
        <begin position="99"/>
        <end position="119"/>
    </location>
</feature>
<evidence type="ECO:0000256" key="4">
    <source>
        <dbReference type="ARBA" id="ARBA00023136"/>
    </source>
</evidence>
<gene>
    <name evidence="7" type="ORF">KQI88_04845</name>
</gene>
<evidence type="ECO:0000256" key="3">
    <source>
        <dbReference type="ARBA" id="ARBA00022989"/>
    </source>
</evidence>
<evidence type="ECO:0000256" key="5">
    <source>
        <dbReference type="SAM" id="Phobius"/>
    </source>
</evidence>
<dbReference type="RefSeq" id="WP_216415190.1">
    <property type="nucleotide sequence ID" value="NZ_JAHLQK010000001.1"/>
</dbReference>
<evidence type="ECO:0000313" key="7">
    <source>
        <dbReference type="EMBL" id="MBU5675736.1"/>
    </source>
</evidence>
<evidence type="ECO:0000259" key="6">
    <source>
        <dbReference type="PROSITE" id="PS50928"/>
    </source>
</evidence>
<dbReference type="InterPro" id="IPR052730">
    <property type="entry name" value="Sugar_ABC_transporter"/>
</dbReference>
<feature type="domain" description="ABC transmembrane type-1" evidence="6">
    <location>
        <begin position="61"/>
        <end position="273"/>
    </location>
</feature>
<comment type="caution">
    <text evidence="7">The sequence shown here is derived from an EMBL/GenBank/DDBJ whole genome shotgun (WGS) entry which is preliminary data.</text>
</comment>
<feature type="transmembrane region" description="Helical" evidence="5">
    <location>
        <begin position="151"/>
        <end position="173"/>
    </location>
</feature>
<dbReference type="EMBL" id="JAHLQK010000001">
    <property type="protein sequence ID" value="MBU5675736.1"/>
    <property type="molecule type" value="Genomic_DNA"/>
</dbReference>
<evidence type="ECO:0000256" key="1">
    <source>
        <dbReference type="ARBA" id="ARBA00004141"/>
    </source>
</evidence>
<dbReference type="InterPro" id="IPR000515">
    <property type="entry name" value="MetI-like"/>
</dbReference>
<reference evidence="7 8" key="1">
    <citation type="submission" date="2021-06" db="EMBL/GenBank/DDBJ databases">
        <authorList>
            <person name="Sun Q."/>
            <person name="Li D."/>
        </authorList>
    </citation>
    <scope>NUCLEOTIDE SEQUENCE [LARGE SCALE GENOMIC DNA]</scope>
    <source>
        <strain evidence="7 8">MSJ-5</strain>
    </source>
</reference>
<proteinExistence type="predicted"/>
<dbReference type="PANTHER" id="PTHR43759">
    <property type="entry name" value="TREHALOSE TRANSPORT SYSTEM PERMEASE PROTEIN SUGA"/>
    <property type="match status" value="1"/>
</dbReference>
<name>A0ABS6G2Z7_9FIRM</name>
<keyword evidence="2 5" id="KW-0812">Transmembrane</keyword>
<dbReference type="CDD" id="cd06261">
    <property type="entry name" value="TM_PBP2"/>
    <property type="match status" value="1"/>
</dbReference>
<feature type="transmembrane region" description="Helical" evidence="5">
    <location>
        <begin position="63"/>
        <end position="87"/>
    </location>
</feature>
<feature type="transmembrane region" description="Helical" evidence="5">
    <location>
        <begin position="254"/>
        <end position="276"/>
    </location>
</feature>
<accession>A0ABS6G2Z7</accession>
<dbReference type="PANTHER" id="PTHR43759:SF1">
    <property type="entry name" value="GLUCOSE IMPORT SYSTEM PERMEASE PROTEIN GLCT"/>
    <property type="match status" value="1"/>
</dbReference>
<dbReference type="PROSITE" id="PS50928">
    <property type="entry name" value="ABC_TM1"/>
    <property type="match status" value="1"/>
</dbReference>
<keyword evidence="4 5" id="KW-0472">Membrane</keyword>
<organism evidence="7 8">
    <name type="scientific">Alkaliphilus flagellatus</name>
    <dbReference type="NCBI Taxonomy" id="2841507"/>
    <lineage>
        <taxon>Bacteria</taxon>
        <taxon>Bacillati</taxon>
        <taxon>Bacillota</taxon>
        <taxon>Clostridia</taxon>
        <taxon>Peptostreptococcales</taxon>
        <taxon>Natronincolaceae</taxon>
        <taxon>Alkaliphilus</taxon>
    </lineage>
</organism>
<dbReference type="Proteomes" id="UP000779508">
    <property type="component" value="Unassembled WGS sequence"/>
</dbReference>
<sequence>MNKKTPYILIMPIVLLGVLFIFGVANGIIQSFGYIPAFNLTNITLDYYIEMLNSPIFLDSLKVSLQISIISSVLSVILGIMLTVALVYTGHTEGKVLQVIKLAILIPHTIVALFSISILSQNGLLARFFYKLGLINAQRDFPLLLYTKNNLGIILGYMWKEVPFVAYFSLALMSSVNKTLGEASENLGASKLKTFFYITLPLSMPAIRKAFLIILMFSFGAYDLPFLLGATVPKALPVQAHIEYIHPDLRHRPYAMAMNGLILIITWTMAGLYYLATKKNKIKGDIHERY</sequence>
<evidence type="ECO:0000313" key="8">
    <source>
        <dbReference type="Proteomes" id="UP000779508"/>
    </source>
</evidence>